<protein>
    <recommendedName>
        <fullName evidence="4">Calcofluor white hypersensitive protein</fullName>
    </recommendedName>
</protein>
<dbReference type="Proteomes" id="UP001316803">
    <property type="component" value="Unassembled WGS sequence"/>
</dbReference>
<dbReference type="AlphaFoldDB" id="A0AAN8IC13"/>
<evidence type="ECO:0000256" key="1">
    <source>
        <dbReference type="SAM" id="MobiDB-lite"/>
    </source>
</evidence>
<sequence>MSNRALPAIGVVVAGAAGYYLYNAGGDPKVAEKYMEADAHKASAKLRGEIEPRGREAGARGEALARQAGDKFDSVASDAGKKFDQTKAEAERKLEEGRREARDVAAKTSAEFNKNVDKFDKEVTEGASKAKSGLSSWFGGK</sequence>
<name>A0AAN8IC13_9EURO</name>
<comment type="caution">
    <text evidence="2">The sequence shown here is derived from an EMBL/GenBank/DDBJ whole genome shotgun (WGS) entry which is preliminary data.</text>
</comment>
<feature type="compositionally biased region" description="Basic and acidic residues" evidence="1">
    <location>
        <begin position="68"/>
        <end position="105"/>
    </location>
</feature>
<evidence type="ECO:0008006" key="4">
    <source>
        <dbReference type="Google" id="ProtNLM"/>
    </source>
</evidence>
<gene>
    <name evidence="2" type="ORF">OHC33_001035</name>
</gene>
<evidence type="ECO:0000313" key="3">
    <source>
        <dbReference type="Proteomes" id="UP001316803"/>
    </source>
</evidence>
<proteinExistence type="predicted"/>
<accession>A0AAN8IC13</accession>
<dbReference type="EMBL" id="JAKLMC020000002">
    <property type="protein sequence ID" value="KAK5957846.1"/>
    <property type="molecule type" value="Genomic_DNA"/>
</dbReference>
<reference evidence="2 3" key="1">
    <citation type="submission" date="2022-12" db="EMBL/GenBank/DDBJ databases">
        <title>Genomic features and morphological characterization of a novel Knufia sp. strain isolated from spacecraft assembly facility.</title>
        <authorList>
            <person name="Teixeira M."/>
            <person name="Chander A.M."/>
            <person name="Stajich J.E."/>
            <person name="Venkateswaran K."/>
        </authorList>
    </citation>
    <scope>NUCLEOTIDE SEQUENCE [LARGE SCALE GENOMIC DNA]</scope>
    <source>
        <strain evidence="2 3">FJI-L2-BK-P2</strain>
    </source>
</reference>
<keyword evidence="3" id="KW-1185">Reference proteome</keyword>
<organism evidence="2 3">
    <name type="scientific">Knufia fluminis</name>
    <dbReference type="NCBI Taxonomy" id="191047"/>
    <lineage>
        <taxon>Eukaryota</taxon>
        <taxon>Fungi</taxon>
        <taxon>Dikarya</taxon>
        <taxon>Ascomycota</taxon>
        <taxon>Pezizomycotina</taxon>
        <taxon>Eurotiomycetes</taxon>
        <taxon>Chaetothyriomycetidae</taxon>
        <taxon>Chaetothyriales</taxon>
        <taxon>Trichomeriaceae</taxon>
        <taxon>Knufia</taxon>
    </lineage>
</organism>
<evidence type="ECO:0000313" key="2">
    <source>
        <dbReference type="EMBL" id="KAK5957846.1"/>
    </source>
</evidence>
<feature type="region of interest" description="Disordered" evidence="1">
    <location>
        <begin position="68"/>
        <end position="107"/>
    </location>
</feature>